<proteinExistence type="predicted"/>
<evidence type="ECO:0000313" key="2">
    <source>
        <dbReference type="Proteomes" id="UP001190452"/>
    </source>
</evidence>
<dbReference type="EMBL" id="CAUDKV010000032">
    <property type="protein sequence ID" value="CAJ0898415.1"/>
    <property type="molecule type" value="Genomic_DNA"/>
</dbReference>
<sequence>MKKTYVDVLLALPPDETLHQFLASHGLAEPPAPEPQPDGPPNRDVIEAIKAWGDTAARDRLTAELMASVALGDAAGGQAMFEATVNDPAVLTGLTFCQSDLHRSFWLYVRHRALFERASDLDFWAHHSAQAQQFDLGVRRRPIPTDAALAGLRQAISAYYQRERQCGEGCVAYLLTRSPGIHLLTVHVKDLAMLRLEFEGVVLKQRVGNPNIHMVLEYAEATGVVRTLVRGGHKVQQMLVQAFAEHVLGVQATPERIKAPALDLSALRMGFDVPEVFEDGFSLVQLKSLALLSPDGELKIECTAMQASRHRSVHELLREQLPAPLEGRWTVLAAQINLYYPPEPGRTRARVVPIEVTSRGRLNLHQFDPRLQAQLERYLVRIGILRPGQTLSVQEAPLSAGPVGATTPEGA</sequence>
<dbReference type="RefSeq" id="WP_316897334.1">
    <property type="nucleotide sequence ID" value="NZ_CAUDKV010000032.1"/>
</dbReference>
<accession>A0ABM9L2A9</accession>
<comment type="caution">
    <text evidence="1">The sequence shown here is derived from an EMBL/GenBank/DDBJ whole genome shotgun (WGS) entry which is preliminary data.</text>
</comment>
<gene>
    <name evidence="1" type="ORF">R77569_04809</name>
</gene>
<evidence type="ECO:0000313" key="1">
    <source>
        <dbReference type="EMBL" id="CAJ0898415.1"/>
    </source>
</evidence>
<name>A0ABM9L2A9_9RALS</name>
<organism evidence="1 2">
    <name type="scientific">Ralstonia mannitolilytica</name>
    <dbReference type="NCBI Taxonomy" id="105219"/>
    <lineage>
        <taxon>Bacteria</taxon>
        <taxon>Pseudomonadati</taxon>
        <taxon>Pseudomonadota</taxon>
        <taxon>Betaproteobacteria</taxon>
        <taxon>Burkholderiales</taxon>
        <taxon>Burkholderiaceae</taxon>
        <taxon>Ralstonia</taxon>
    </lineage>
</organism>
<protein>
    <submittedName>
        <fullName evidence="1">Uncharacterized protein</fullName>
    </submittedName>
</protein>
<dbReference type="Proteomes" id="UP001190452">
    <property type="component" value="Unassembled WGS sequence"/>
</dbReference>
<keyword evidence="2" id="KW-1185">Reference proteome</keyword>
<reference evidence="1 2" key="1">
    <citation type="submission" date="2023-07" db="EMBL/GenBank/DDBJ databases">
        <authorList>
            <person name="Peeters C."/>
        </authorList>
    </citation>
    <scope>NUCLEOTIDE SEQUENCE [LARGE SCALE GENOMIC DNA]</scope>
    <source>
        <strain evidence="1 2">R-77569</strain>
    </source>
</reference>